<dbReference type="Proteomes" id="UP000002499">
    <property type="component" value="Unassembled WGS sequence"/>
</dbReference>
<sequence>MVAPAAEAFATSPSITAKELDSARRPILAIATHTHIIANFSIFVLSEPVVSLRYVFRTLKDGGLAASLTRKRVWLGATIRKAQRAVRPGTRRPASKVAIVLQESLAAKAMEDTVFVRAKMTILVKGDSGKMSTEGWSAFDREKWEAAVDGALKEEIDAFGEGEV</sequence>
<name>E9E2X7_METAQ</name>
<keyword evidence="2" id="KW-1185">Reference proteome</keyword>
<dbReference type="eggNOG" id="ENOG502SQRN">
    <property type="taxonomic scope" value="Eukaryota"/>
</dbReference>
<organism evidence="2">
    <name type="scientific">Metarhizium acridum (strain CQMa 102)</name>
    <dbReference type="NCBI Taxonomy" id="655827"/>
    <lineage>
        <taxon>Eukaryota</taxon>
        <taxon>Fungi</taxon>
        <taxon>Dikarya</taxon>
        <taxon>Ascomycota</taxon>
        <taxon>Pezizomycotina</taxon>
        <taxon>Sordariomycetes</taxon>
        <taxon>Hypocreomycetidae</taxon>
        <taxon>Hypocreales</taxon>
        <taxon>Clavicipitaceae</taxon>
        <taxon>Metarhizium</taxon>
    </lineage>
</organism>
<dbReference type="KEGG" id="maw:19248536"/>
<reference evidence="1 2" key="1">
    <citation type="journal article" date="2011" name="PLoS Genet.">
        <title>Genome sequencing and comparative transcriptomics of the model entomopathogenic fungi Metarhizium anisopliae and M. acridum.</title>
        <authorList>
            <person name="Gao Q."/>
            <person name="Jin K."/>
            <person name="Ying S.H."/>
            <person name="Zhang Y."/>
            <person name="Xiao G."/>
            <person name="Shang Y."/>
            <person name="Duan Z."/>
            <person name="Hu X."/>
            <person name="Xie X.Q."/>
            <person name="Zhou G."/>
            <person name="Peng G."/>
            <person name="Luo Z."/>
            <person name="Huang W."/>
            <person name="Wang B."/>
            <person name="Fang W."/>
            <person name="Wang S."/>
            <person name="Zhong Y."/>
            <person name="Ma L.J."/>
            <person name="St Leger R.J."/>
            <person name="Zhao G.P."/>
            <person name="Pei Y."/>
            <person name="Feng M.G."/>
            <person name="Xia Y."/>
            <person name="Wang C."/>
        </authorList>
    </citation>
    <scope>NUCLEOTIDE SEQUENCE [LARGE SCALE GENOMIC DNA]</scope>
    <source>
        <strain evidence="1 2">CQMa 102</strain>
    </source>
</reference>
<dbReference type="EMBL" id="GL698496">
    <property type="protein sequence ID" value="EFY89793.1"/>
    <property type="molecule type" value="Genomic_DNA"/>
</dbReference>
<proteinExistence type="predicted"/>
<evidence type="ECO:0000313" key="1">
    <source>
        <dbReference type="EMBL" id="EFY89793.1"/>
    </source>
</evidence>
<accession>E9E2X7</accession>
<dbReference type="AlphaFoldDB" id="E9E2X7"/>
<protein>
    <submittedName>
        <fullName evidence="1">Uncharacterized protein</fullName>
    </submittedName>
</protein>
<evidence type="ECO:0000313" key="2">
    <source>
        <dbReference type="Proteomes" id="UP000002499"/>
    </source>
</evidence>
<dbReference type="HOGENOM" id="CLU_1619423_0_0_1"/>
<gene>
    <name evidence="1" type="ORF">MAC_04225</name>
</gene>
<dbReference type="InParanoid" id="E9E2X7"/>
<dbReference type="GeneID" id="19248536"/>